<keyword evidence="3" id="KW-1185">Reference proteome</keyword>
<dbReference type="AlphaFoldDB" id="A0AAF0YG41"/>
<name>A0AAF0YG41_9TREE</name>
<proteinExistence type="predicted"/>
<feature type="signal peptide" evidence="1">
    <location>
        <begin position="1"/>
        <end position="18"/>
    </location>
</feature>
<dbReference type="GeneID" id="87811085"/>
<protein>
    <submittedName>
        <fullName evidence="2">Uncharacterized protein</fullName>
    </submittedName>
</protein>
<dbReference type="RefSeq" id="XP_062630420.1">
    <property type="nucleotide sequence ID" value="XM_062774436.1"/>
</dbReference>
<organism evidence="2 3">
    <name type="scientific">Vanrija pseudolonga</name>
    <dbReference type="NCBI Taxonomy" id="143232"/>
    <lineage>
        <taxon>Eukaryota</taxon>
        <taxon>Fungi</taxon>
        <taxon>Dikarya</taxon>
        <taxon>Basidiomycota</taxon>
        <taxon>Agaricomycotina</taxon>
        <taxon>Tremellomycetes</taxon>
        <taxon>Trichosporonales</taxon>
        <taxon>Trichosporonaceae</taxon>
        <taxon>Vanrija</taxon>
    </lineage>
</organism>
<reference evidence="2" key="1">
    <citation type="submission" date="2023-10" db="EMBL/GenBank/DDBJ databases">
        <authorList>
            <person name="Noh H."/>
        </authorList>
    </citation>
    <scope>NUCLEOTIDE SEQUENCE</scope>
    <source>
        <strain evidence="2">DUCC4014</strain>
    </source>
</reference>
<sequence length="137" mass="14300">MLFAQAFLLLAASSATYAMSWGDQCQLGNTVNMGVCDSTSSCASVGGSASPGFCPGLPNKIQCCYKKGCFNPRACPVTPIRNRCPGGSDNVFCPGYNAFCTNPALCTEAHQGKGSQATVLTGFCPYGADFKLCRVRA</sequence>
<evidence type="ECO:0000313" key="3">
    <source>
        <dbReference type="Proteomes" id="UP000827549"/>
    </source>
</evidence>
<evidence type="ECO:0000256" key="1">
    <source>
        <dbReference type="SAM" id="SignalP"/>
    </source>
</evidence>
<evidence type="ECO:0000313" key="2">
    <source>
        <dbReference type="EMBL" id="WOO84394.1"/>
    </source>
</evidence>
<gene>
    <name evidence="2" type="ORF">LOC62_06G007915</name>
</gene>
<feature type="chain" id="PRO_5042225421" evidence="1">
    <location>
        <begin position="19"/>
        <end position="137"/>
    </location>
</feature>
<keyword evidence="1" id="KW-0732">Signal</keyword>
<dbReference type="Proteomes" id="UP000827549">
    <property type="component" value="Chromosome 6"/>
</dbReference>
<accession>A0AAF0YG41</accession>
<dbReference type="EMBL" id="CP086719">
    <property type="protein sequence ID" value="WOO84394.1"/>
    <property type="molecule type" value="Genomic_DNA"/>
</dbReference>